<feature type="compositionally biased region" description="Low complexity" evidence="1">
    <location>
        <begin position="77"/>
        <end position="101"/>
    </location>
</feature>
<reference evidence="2" key="1">
    <citation type="submission" date="2021-06" db="EMBL/GenBank/DDBJ databases">
        <authorList>
            <person name="Arsene-Ploetze F."/>
        </authorList>
    </citation>
    <scope>NUCLEOTIDE SEQUENCE</scope>
    <source>
        <strain evidence="2">SBRY1</strain>
    </source>
</reference>
<feature type="compositionally biased region" description="Basic residues" evidence="1">
    <location>
        <begin position="108"/>
        <end position="126"/>
    </location>
</feature>
<feature type="region of interest" description="Disordered" evidence="1">
    <location>
        <begin position="19"/>
        <end position="153"/>
    </location>
</feature>
<organism evidence="2 3">
    <name type="scientific">Actinacidiphila bryophytorum</name>
    <dbReference type="NCBI Taxonomy" id="1436133"/>
    <lineage>
        <taxon>Bacteria</taxon>
        <taxon>Bacillati</taxon>
        <taxon>Actinomycetota</taxon>
        <taxon>Actinomycetes</taxon>
        <taxon>Kitasatosporales</taxon>
        <taxon>Streptomycetaceae</taxon>
        <taxon>Actinacidiphila</taxon>
    </lineage>
</organism>
<dbReference type="AlphaFoldDB" id="A0A9W4E5J9"/>
<evidence type="ECO:0000256" key="1">
    <source>
        <dbReference type="SAM" id="MobiDB-lite"/>
    </source>
</evidence>
<dbReference type="EMBL" id="CAJVAX010000012">
    <property type="protein sequence ID" value="CAG7625687.1"/>
    <property type="molecule type" value="Genomic_DNA"/>
</dbReference>
<protein>
    <submittedName>
        <fullName evidence="2">Uncharacterized protein</fullName>
    </submittedName>
</protein>
<dbReference type="Proteomes" id="UP001153328">
    <property type="component" value="Unassembled WGS sequence"/>
</dbReference>
<accession>A0A9W4E5J9</accession>
<comment type="caution">
    <text evidence="2">The sequence shown here is derived from an EMBL/GenBank/DDBJ whole genome shotgun (WGS) entry which is preliminary data.</text>
</comment>
<evidence type="ECO:0000313" key="3">
    <source>
        <dbReference type="Proteomes" id="UP001153328"/>
    </source>
</evidence>
<feature type="compositionally biased region" description="Low complexity" evidence="1">
    <location>
        <begin position="19"/>
        <end position="29"/>
    </location>
</feature>
<sequence length="153" mass="16455">MVAPGHPAGLLRALRLRHGPAAGRRLAGRAGVGRRRRGRPRPGGGPAVRQRGLAPAQGRTRLPPALAPPYRRGQPHPGAGLRLPDAAARLLAPDLPGQRRPAPLRDPARRRRLPHPLDGRHRRAVRPVRTPPGLPPVARTPQGAGVTRRPISW</sequence>
<name>A0A9W4E5J9_9ACTN</name>
<evidence type="ECO:0000313" key="2">
    <source>
        <dbReference type="EMBL" id="CAG7625687.1"/>
    </source>
</evidence>
<proteinExistence type="predicted"/>
<gene>
    <name evidence="2" type="ORF">SBRY_20185</name>
</gene>
<keyword evidence="3" id="KW-1185">Reference proteome</keyword>